<evidence type="ECO:0000256" key="9">
    <source>
        <dbReference type="ARBA" id="ARBA00022694"/>
    </source>
</evidence>
<evidence type="ECO:0000256" key="10">
    <source>
        <dbReference type="ARBA" id="ARBA00047957"/>
    </source>
</evidence>
<accession>M3J4L0</accession>
<evidence type="ECO:0000256" key="8">
    <source>
        <dbReference type="ARBA" id="ARBA00022691"/>
    </source>
</evidence>
<dbReference type="EC" id="2.1.1.211" evidence="3 11"/>
<dbReference type="GO" id="GO:0030488">
    <property type="term" value="P:tRNA methylation"/>
    <property type="evidence" value="ECO:0007669"/>
    <property type="project" value="UniProtKB-UniRule"/>
</dbReference>
<gene>
    <name evidence="13" type="ORF">G210_2781</name>
</gene>
<evidence type="ECO:0000256" key="11">
    <source>
        <dbReference type="RuleBase" id="RU368004"/>
    </source>
</evidence>
<dbReference type="InterPro" id="IPR011671">
    <property type="entry name" value="tRNA_uracil_MeTrfase"/>
</dbReference>
<comment type="function">
    <text evidence="11">Adenosyl-L-methionine (AdoMet)-dependent tRNA (uracil-O(2)-)-methyltransferase.</text>
</comment>
<comment type="catalytic activity">
    <reaction evidence="10 11">
        <text>uridine(44) in tRNA(Ser) + S-adenosyl-L-methionine = 2'-O-methyluridine(44) in tRNA(Ser) + S-adenosyl-L-homocysteine + H(+)</text>
        <dbReference type="Rhea" id="RHEA:43100"/>
        <dbReference type="Rhea" id="RHEA-COMP:10339"/>
        <dbReference type="Rhea" id="RHEA-COMP:10340"/>
        <dbReference type="ChEBI" id="CHEBI:15378"/>
        <dbReference type="ChEBI" id="CHEBI:57856"/>
        <dbReference type="ChEBI" id="CHEBI:59789"/>
        <dbReference type="ChEBI" id="CHEBI:65315"/>
        <dbReference type="ChEBI" id="CHEBI:74478"/>
        <dbReference type="EC" id="2.1.1.211"/>
    </reaction>
</comment>
<proteinExistence type="inferred from homology"/>
<organism evidence="13 14">
    <name type="scientific">Candida maltosa (strain Xu316)</name>
    <name type="common">Yeast</name>
    <dbReference type="NCBI Taxonomy" id="1245528"/>
    <lineage>
        <taxon>Eukaryota</taxon>
        <taxon>Fungi</taxon>
        <taxon>Dikarya</taxon>
        <taxon>Ascomycota</taxon>
        <taxon>Saccharomycotina</taxon>
        <taxon>Pichiomycetes</taxon>
        <taxon>Debaryomycetaceae</taxon>
        <taxon>Candida/Lodderomyces clade</taxon>
        <taxon>Candida</taxon>
    </lineage>
</organism>
<dbReference type="OMA" id="IREPNIN"/>
<keyword evidence="8 11" id="KW-0949">S-adenosyl-L-methionine</keyword>
<keyword evidence="14" id="KW-1185">Reference proteome</keyword>
<dbReference type="HOGENOM" id="CLU_018580_2_0_1"/>
<evidence type="ECO:0000256" key="4">
    <source>
        <dbReference type="ARBA" id="ARBA00017788"/>
    </source>
</evidence>
<dbReference type="OrthoDB" id="10047021at2759"/>
<dbReference type="PANTHER" id="PTHR21210">
    <property type="entry name" value="TRNA (URACIL-O(2)-)-METHYLTRANSFERASE-RELATED"/>
    <property type="match status" value="1"/>
</dbReference>
<keyword evidence="12" id="KW-1133">Transmembrane helix</keyword>
<keyword evidence="9 11" id="KW-0819">tRNA processing</keyword>
<evidence type="ECO:0000256" key="12">
    <source>
        <dbReference type="SAM" id="Phobius"/>
    </source>
</evidence>
<evidence type="ECO:0000256" key="5">
    <source>
        <dbReference type="ARBA" id="ARBA00022490"/>
    </source>
</evidence>
<comment type="subcellular location">
    <subcellularLocation>
        <location evidence="1 11">Cytoplasm</location>
    </subcellularLocation>
</comment>
<keyword evidence="6 11" id="KW-0489">Methyltransferase</keyword>
<evidence type="ECO:0000313" key="13">
    <source>
        <dbReference type="EMBL" id="EMG46953.1"/>
    </source>
</evidence>
<keyword evidence="5 11" id="KW-0963">Cytoplasm</keyword>
<name>M3J4L0_CANMX</name>
<dbReference type="Pfam" id="PF07757">
    <property type="entry name" value="AdoMet_MTase"/>
    <property type="match status" value="1"/>
</dbReference>
<evidence type="ECO:0000256" key="3">
    <source>
        <dbReference type="ARBA" id="ARBA00012795"/>
    </source>
</evidence>
<protein>
    <recommendedName>
        <fullName evidence="4 11">tRNA (uracil-O(2)-)-methyltransferase</fullName>
        <ecNumber evidence="3 11">2.1.1.211</ecNumber>
    </recommendedName>
</protein>
<dbReference type="STRING" id="1245528.M3J4L0"/>
<feature type="transmembrane region" description="Helical" evidence="12">
    <location>
        <begin position="412"/>
        <end position="433"/>
    </location>
</feature>
<evidence type="ECO:0000256" key="7">
    <source>
        <dbReference type="ARBA" id="ARBA00022679"/>
    </source>
</evidence>
<dbReference type="Proteomes" id="UP000011777">
    <property type="component" value="Unassembled WGS sequence"/>
</dbReference>
<dbReference type="PANTHER" id="PTHR21210:SF0">
    <property type="entry name" value="TRNA (URACIL-O(2)-)-METHYLTRANSFERASE-RELATED"/>
    <property type="match status" value="1"/>
</dbReference>
<sequence>MGKDKTSTNLPLLTASESKLGKSWVPIYENPVDFGIDHFETAMLNIFRQPNINSTVIMRADILKEYIHDPEKGDTMFTSKLVDQTPEFPTNDDSPLLLRDITDVDVRSIPEISNINFTKKHQIVRRIIPRNPFKDHIINQTCLMYTNNRDTNLVVYIPHIDVKEETPYYLPPVYGIGILYDDLKVSIHYLPFGYKEENGKEFQLLKTMSEQERPIRIALKLLTTASKHSRGTKLGYEKRVNHDLVVPKINFQNQYITLKKKYSEYFMNNWGESTDPRKHVFEDIAIAAFVIEYWKIKGFEPENFEFRDLGCGNGLLVYILMQEGYKGKGIDARARKSWKLYPQEVQENLLEQIIVPKILLEPHPSVANLAPTSLEQQLSSTKLLESNQISTTKEFPQNTFIIGNHSDELSCWIPLLGFPFIVIPCCSFGLNGVRKRYPPRKNTMHKTPPSTYKALVDRVEDIAILNGWEIEKEMLRIPSTRNAAIMSSRKIPPMDNEPEQIAKLRVLDIIAMEGGADGWVESSINLMKKEPRSH</sequence>
<keyword evidence="7 11" id="KW-0808">Transferase</keyword>
<dbReference type="GO" id="GO:0141101">
    <property type="term" value="F:tRNA(Ser) (uridine(44)-2'-O-)-methyltransferase activity"/>
    <property type="evidence" value="ECO:0007669"/>
    <property type="project" value="UniProtKB-EC"/>
</dbReference>
<dbReference type="GO" id="GO:0005737">
    <property type="term" value="C:cytoplasm"/>
    <property type="evidence" value="ECO:0007669"/>
    <property type="project" value="UniProtKB-SubCell"/>
</dbReference>
<dbReference type="AlphaFoldDB" id="M3J4L0"/>
<evidence type="ECO:0000256" key="2">
    <source>
        <dbReference type="ARBA" id="ARBA00009056"/>
    </source>
</evidence>
<evidence type="ECO:0000256" key="1">
    <source>
        <dbReference type="ARBA" id="ARBA00004496"/>
    </source>
</evidence>
<evidence type="ECO:0000256" key="6">
    <source>
        <dbReference type="ARBA" id="ARBA00022603"/>
    </source>
</evidence>
<comment type="similarity">
    <text evidence="2 11">Belongs to the TRM44 family.</text>
</comment>
<reference evidence="13 14" key="1">
    <citation type="submission" date="2013-02" db="EMBL/GenBank/DDBJ databases">
        <title>Genome sequence of Candida maltosa Xu316, a potential industrial strain for xylitol and ethanol production.</title>
        <authorList>
            <person name="Yu J."/>
            <person name="Wang Q."/>
            <person name="Geng X."/>
            <person name="Bao W."/>
            <person name="He P."/>
            <person name="Cai J."/>
        </authorList>
    </citation>
    <scope>NUCLEOTIDE SEQUENCE [LARGE SCALE GENOMIC DNA]</scope>
    <source>
        <strain evidence="14">Xu316</strain>
    </source>
</reference>
<evidence type="ECO:0000313" key="14">
    <source>
        <dbReference type="Proteomes" id="UP000011777"/>
    </source>
</evidence>
<keyword evidence="12" id="KW-0812">Transmembrane</keyword>
<keyword evidence="12" id="KW-0472">Membrane</keyword>
<dbReference type="EMBL" id="AOGT01001801">
    <property type="protein sequence ID" value="EMG46953.1"/>
    <property type="molecule type" value="Genomic_DNA"/>
</dbReference>
<comment type="caution">
    <text evidence="13">The sequence shown here is derived from an EMBL/GenBank/DDBJ whole genome shotgun (WGS) entry which is preliminary data.</text>
</comment>
<dbReference type="eggNOG" id="KOG3790">
    <property type="taxonomic scope" value="Eukaryota"/>
</dbReference>